<evidence type="ECO:0000313" key="8">
    <source>
        <dbReference type="EMBL" id="MPV38442.1"/>
    </source>
</evidence>
<evidence type="ECO:0000313" key="9">
    <source>
        <dbReference type="Proteomes" id="UP000437709"/>
    </source>
</evidence>
<dbReference type="GO" id="GO:0009424">
    <property type="term" value="C:bacterial-type flagellum hook"/>
    <property type="evidence" value="ECO:0007669"/>
    <property type="project" value="UniProtKB-UniRule"/>
</dbReference>
<comment type="function">
    <text evidence="5">Required for morphogenesis and for the elongation of the flagellar filament by facilitating polymerization of the flagellin monomers at the tip of growing filament. Forms a capping structure, which prevents flagellin subunits (transported through the central channel of the flagellum) from leaking out without polymerization at the distal end.</text>
</comment>
<dbReference type="Proteomes" id="UP000437709">
    <property type="component" value="Unassembled WGS sequence"/>
</dbReference>
<dbReference type="PANTHER" id="PTHR30288:SF0">
    <property type="entry name" value="FLAGELLAR HOOK-ASSOCIATED PROTEIN 2"/>
    <property type="match status" value="1"/>
</dbReference>
<comment type="similarity">
    <text evidence="1 5">Belongs to the FliD family.</text>
</comment>
<dbReference type="RefSeq" id="WP_152193590.1">
    <property type="nucleotide sequence ID" value="NZ_VUKD01000001.1"/>
</dbReference>
<dbReference type="InterPro" id="IPR010809">
    <property type="entry name" value="FliD_C"/>
</dbReference>
<dbReference type="GO" id="GO:0007155">
    <property type="term" value="P:cell adhesion"/>
    <property type="evidence" value="ECO:0007669"/>
    <property type="project" value="InterPro"/>
</dbReference>
<dbReference type="GO" id="GO:0009421">
    <property type="term" value="C:bacterial-type flagellum filament cap"/>
    <property type="evidence" value="ECO:0007669"/>
    <property type="project" value="InterPro"/>
</dbReference>
<keyword evidence="5" id="KW-0964">Secreted</keyword>
<keyword evidence="8" id="KW-0966">Cell projection</keyword>
<dbReference type="OrthoDB" id="5241527at2"/>
<sequence length="481" mass="49460">MSSLAIDGLISGLDTTSLINSLMQLEAAPQTLLKNKSSEASRIVNALQALNTKVASLATSATDAASAESWTKQTVTSSADSVTATAGTGAQPSTLQLKVDRLATGQVSMTNLAAPGVDLGTPPTLTVVRGGEIFTIEATGSSATEMAEAINKVKDLGLSAVAVRVGNAVDGGEPEYRLQLSGVTGESNAFEVYAGDAVANGHIDSDGNDLGSAGAARLVDSTTAAVKAQDAQITLWPDATLAEGEEYITLTSGTNSFAEVLPGVSFTVSEVAAEGDEPVTLTVERDDAASTKMVSGLINNVNLVLAEIASRTSATTSTSDDGREVVTGGILSGNSAVRGLSDQVRSAISMPVDGRSPAEVGITLERSGELTFDEEAFAAALAADPEGTQALVAAIAQRVADVADGASDPIDGTLSLQLTSQEGRVKDLGAQIAEWDNRLATRRIGLERTYAQLEVTLSQLQSQSDWLTSQLSGLPQWNTKD</sequence>
<reference evidence="8 9" key="1">
    <citation type="submission" date="2019-10" db="EMBL/GenBank/DDBJ databases">
        <title>Georgenia wutianyii sp. nov. and Georgenia yuyongxinii sp. nov. isolated from plateau pika (Ochotona curzoniae) in the Qinghai-Tibet plateau of China.</title>
        <authorList>
            <person name="Tian Z."/>
        </authorList>
    </citation>
    <scope>NUCLEOTIDE SEQUENCE [LARGE SCALE GENOMIC DNA]</scope>
    <source>
        <strain evidence="8 9">JCM 19765</strain>
    </source>
</reference>
<keyword evidence="4 5" id="KW-0975">Bacterial flagellum</keyword>
<dbReference type="GO" id="GO:0005576">
    <property type="term" value="C:extracellular region"/>
    <property type="evidence" value="ECO:0007669"/>
    <property type="project" value="UniProtKB-SubCell"/>
</dbReference>
<keyword evidence="8" id="KW-0282">Flagellum</keyword>
<comment type="subcellular location">
    <subcellularLocation>
        <location evidence="5">Secreted</location>
    </subcellularLocation>
    <subcellularLocation>
        <location evidence="5">Bacterial flagellum</location>
    </subcellularLocation>
</comment>
<dbReference type="Pfam" id="PF07195">
    <property type="entry name" value="FliD_C"/>
    <property type="match status" value="1"/>
</dbReference>
<accession>A0A6N7EJ75</accession>
<dbReference type="InterPro" id="IPR040026">
    <property type="entry name" value="FliD"/>
</dbReference>
<keyword evidence="9" id="KW-1185">Reference proteome</keyword>
<evidence type="ECO:0000259" key="6">
    <source>
        <dbReference type="Pfam" id="PF02465"/>
    </source>
</evidence>
<proteinExistence type="inferred from homology"/>
<evidence type="ECO:0000256" key="2">
    <source>
        <dbReference type="ARBA" id="ARBA00011255"/>
    </source>
</evidence>
<comment type="subunit">
    <text evidence="2 5">Homopentamer.</text>
</comment>
<protein>
    <recommendedName>
        <fullName evidence="5">Flagellar hook-associated protein 2</fullName>
        <shortName evidence="5">HAP2</shortName>
    </recommendedName>
    <alternativeName>
        <fullName evidence="5">Flagellar cap protein</fullName>
    </alternativeName>
</protein>
<comment type="caution">
    <text evidence="8">The sequence shown here is derived from an EMBL/GenBank/DDBJ whole genome shotgun (WGS) entry which is preliminary data.</text>
</comment>
<evidence type="ECO:0000256" key="4">
    <source>
        <dbReference type="ARBA" id="ARBA00023143"/>
    </source>
</evidence>
<dbReference type="GO" id="GO:0071973">
    <property type="term" value="P:bacterial-type flagellum-dependent cell motility"/>
    <property type="evidence" value="ECO:0007669"/>
    <property type="project" value="TreeGrafter"/>
</dbReference>
<evidence type="ECO:0000256" key="5">
    <source>
        <dbReference type="RuleBase" id="RU362066"/>
    </source>
</evidence>
<name>A0A6N7EJ75_9MICO</name>
<evidence type="ECO:0000256" key="1">
    <source>
        <dbReference type="ARBA" id="ARBA00009764"/>
    </source>
</evidence>
<dbReference type="InterPro" id="IPR003481">
    <property type="entry name" value="FliD_N"/>
</dbReference>
<evidence type="ECO:0000259" key="7">
    <source>
        <dbReference type="Pfam" id="PF07195"/>
    </source>
</evidence>
<feature type="domain" description="Flagellar hook-associated protein 2 C-terminal" evidence="7">
    <location>
        <begin position="229"/>
        <end position="462"/>
    </location>
</feature>
<organism evidence="8 9">
    <name type="scientific">Georgenia subflava</name>
    <dbReference type="NCBI Taxonomy" id="1622177"/>
    <lineage>
        <taxon>Bacteria</taxon>
        <taxon>Bacillati</taxon>
        <taxon>Actinomycetota</taxon>
        <taxon>Actinomycetes</taxon>
        <taxon>Micrococcales</taxon>
        <taxon>Bogoriellaceae</taxon>
        <taxon>Georgenia</taxon>
    </lineage>
</organism>
<dbReference type="Pfam" id="PF02465">
    <property type="entry name" value="FliD_N"/>
    <property type="match status" value="1"/>
</dbReference>
<keyword evidence="3" id="KW-0175">Coiled coil</keyword>
<gene>
    <name evidence="8" type="primary">fliD</name>
    <name evidence="8" type="ORF">GB881_15595</name>
</gene>
<dbReference type="PANTHER" id="PTHR30288">
    <property type="entry name" value="FLAGELLAR CAP/ASSEMBLY PROTEIN FLID"/>
    <property type="match status" value="1"/>
</dbReference>
<feature type="domain" description="Flagellar hook-associated protein 2 N-terminal" evidence="6">
    <location>
        <begin position="11"/>
        <end position="106"/>
    </location>
</feature>
<dbReference type="EMBL" id="WHPC01000081">
    <property type="protein sequence ID" value="MPV38442.1"/>
    <property type="molecule type" value="Genomic_DNA"/>
</dbReference>
<keyword evidence="8" id="KW-0969">Cilium</keyword>
<dbReference type="AlphaFoldDB" id="A0A6N7EJ75"/>
<evidence type="ECO:0000256" key="3">
    <source>
        <dbReference type="ARBA" id="ARBA00023054"/>
    </source>
</evidence>